<dbReference type="GO" id="GO:0006749">
    <property type="term" value="P:glutathione metabolic process"/>
    <property type="evidence" value="ECO:0007669"/>
    <property type="project" value="TreeGrafter"/>
</dbReference>
<dbReference type="GO" id="GO:0005829">
    <property type="term" value="C:cytosol"/>
    <property type="evidence" value="ECO:0007669"/>
    <property type="project" value="TreeGrafter"/>
</dbReference>
<reference evidence="2" key="1">
    <citation type="submission" date="2021-02" db="EMBL/GenBank/DDBJ databases">
        <authorList>
            <person name="Nowell W R."/>
        </authorList>
    </citation>
    <scope>NUCLEOTIDE SEQUENCE</scope>
</reference>
<dbReference type="EMBL" id="CAJOBI010316130">
    <property type="protein sequence ID" value="CAF5177210.1"/>
    <property type="molecule type" value="Genomic_DNA"/>
</dbReference>
<evidence type="ECO:0000259" key="1">
    <source>
        <dbReference type="Pfam" id="PF05378"/>
    </source>
</evidence>
<sequence length="98" mass="11072">MVQLAANNTDDYLKIEIWKPVDEEQLRKDLLSIKEKGISSIAVALLHSYCFPDHELRVGEIARDMGFTNVSLSHQIIAMQKYVPRAHTGFLTNSSSLI</sequence>
<name>A0A8S3H789_9BILA</name>
<protein>
    <recommendedName>
        <fullName evidence="1">Hydantoinase/oxoprolinase N-terminal domain-containing protein</fullName>
    </recommendedName>
</protein>
<dbReference type="PANTHER" id="PTHR11365:SF2">
    <property type="entry name" value="5-OXOPROLINASE"/>
    <property type="match status" value="1"/>
</dbReference>
<dbReference type="GO" id="GO:0017168">
    <property type="term" value="F:5-oxoprolinase (ATP-hydrolyzing) activity"/>
    <property type="evidence" value="ECO:0007669"/>
    <property type="project" value="TreeGrafter"/>
</dbReference>
<feature type="domain" description="Hydantoinase/oxoprolinase N-terminal" evidence="1">
    <location>
        <begin position="14"/>
        <end position="65"/>
    </location>
</feature>
<dbReference type="AlphaFoldDB" id="A0A8S3H789"/>
<dbReference type="Pfam" id="PF05378">
    <property type="entry name" value="Hydant_A_N"/>
    <property type="match status" value="1"/>
</dbReference>
<dbReference type="InterPro" id="IPR045079">
    <property type="entry name" value="Oxoprolinase-like"/>
</dbReference>
<organism evidence="2 3">
    <name type="scientific">Rotaria magnacalcarata</name>
    <dbReference type="NCBI Taxonomy" id="392030"/>
    <lineage>
        <taxon>Eukaryota</taxon>
        <taxon>Metazoa</taxon>
        <taxon>Spiralia</taxon>
        <taxon>Gnathifera</taxon>
        <taxon>Rotifera</taxon>
        <taxon>Eurotatoria</taxon>
        <taxon>Bdelloidea</taxon>
        <taxon>Philodinida</taxon>
        <taxon>Philodinidae</taxon>
        <taxon>Rotaria</taxon>
    </lineage>
</organism>
<dbReference type="Proteomes" id="UP000676336">
    <property type="component" value="Unassembled WGS sequence"/>
</dbReference>
<proteinExistence type="predicted"/>
<comment type="caution">
    <text evidence="2">The sequence shown here is derived from an EMBL/GenBank/DDBJ whole genome shotgun (WGS) entry which is preliminary data.</text>
</comment>
<evidence type="ECO:0000313" key="3">
    <source>
        <dbReference type="Proteomes" id="UP000676336"/>
    </source>
</evidence>
<dbReference type="PANTHER" id="PTHR11365">
    <property type="entry name" value="5-OXOPROLINASE RELATED"/>
    <property type="match status" value="1"/>
</dbReference>
<accession>A0A8S3H789</accession>
<evidence type="ECO:0000313" key="2">
    <source>
        <dbReference type="EMBL" id="CAF5177210.1"/>
    </source>
</evidence>
<gene>
    <name evidence="2" type="ORF">SMN809_LOCUS67828</name>
</gene>
<dbReference type="InterPro" id="IPR008040">
    <property type="entry name" value="Hydant_A_N"/>
</dbReference>